<evidence type="ECO:0000313" key="3">
    <source>
        <dbReference type="Proteomes" id="UP000246078"/>
    </source>
</evidence>
<feature type="compositionally biased region" description="Basic and acidic residues" evidence="1">
    <location>
        <begin position="43"/>
        <end position="53"/>
    </location>
</feature>
<dbReference type="VEuPathDB" id="TriTrypDB:TcG_03597"/>
<dbReference type="VEuPathDB" id="TriTrypDB:Tc_MARK_5384"/>
<sequence>MDAADRLKESLLDAAWVGQALELFADELRDLELLEEEEEKRFQTELQRMREVSAESTLAPSASAEPKVMNNERKDTARPRKYGSSQPKRGAAERTAGTAGGTAKSISGFSQLIKEKEAAMKLAREREFWYRSLHDMKQQMQHAREEADRRRAFARRQLRFFTARSIDEYMMEEILQGVPGMASRGKSTLADANSDEFHSKDAVSEEGSVTVVSTGTPTTDAPVLLARSGCPDTLDTECEFTIDAVGFARDLNASLEKEYGFRPVLSTAEDKADNTTTTTAATTTTTATTTATMTICQLKSKLLTHAPGDLMSVGDSWSLTLPPVVSTHEGAAVPRSRSRSVHTTHERKVSVPLPAIIHQGDGGVADSDALSRFSSPPPTANTTADGVAIAATPRTGTIIPKGMREAGSVPKVTTGYQSHHLLFKTKARSGRFAYIECSAENNRVKLRTTVGAEVSTTVRFINREPNLLRLRIPPSKHAWITYSMVKSSVDRRVSPASRSTFSSVKPPPPPSSSSSSCLASAAMTRIALSEPLGCGGFVDVRITFKPQSATEPLVREVLRLGHCRELNSRSGEGKKWHFFEVNVTCETVLPQFSLIPINYQGETGSVYSAAVPSTGKRSHCPKMSEQAVTTVEFPYTYVMDTCSRQFYLENTGSVAMVTLNSTSPCFKIDPSTEKAILLSGGDRVEINVCFVPIKEMRYDAEELIVTVRELEEGPVISEQRFKLCGEGVLPRVDLVRVGTLELSAPEQDASVPQYMVPGTAPGVETKVLVVVHNSGPIGVPYFWRTDSIGGGSSLGGVQLSVTPATGVLPPENESVFLVCLRPATAQPLAAVLNLFLEGLPMPSAAEEAAVSDLYVRGRPIPAVLAAEEVQTMSDPYSVFQRWTREQPKDCSGVFATGFYLFADPVTPSLVMIPDHLEEGVECLVSCRNLRRITMKNNSPRPLHFCLDPNPDECPPEVVLSKRDREFVDVGFEPRKGCVPPYASVTVLFQFTLREVGQHMFVFDCYIPELMEQLTTTSTASVTEGTTAPPPTQTGMIKTPPTTEFYCTHQLYLSVTGVGPSVSVSTGCLDFGLIELGAEAEASFTVSNDNPIAIVFELQDPIMQEKGRFVFLPPSARLGAGESVEVTVYRQAVELDDSQAFFELMVRGGDTLAIETHATIQVPSLFLEEAVVDFGVVPEGAWVEQDVVVSNPSAFDVFYVVELVVVPPCINIIAPPPGVVRAGYQGIHIPIRCAFEFHPEEGKKEALMVIKNTRTRQELLVELRCERVQQLCAAIDLIPVPKAAKGPGSMAYTPPVLSCNLPPPPTMEIAHFLEALLWNLVEQSVMDEDARCSEGKVTDVSELNEIERQPAVLRSYCPPVLLKSYLPDKEPVWSELLALRVSNQSSCHGSYTVEAMRYSLKGFLEGLTGISTKGESHAVRATAATASTTTVCSGRLSGKRYHSGKSRERKRRRQLGLDSSCGTGCTGESDLNFSLGTVERAFWCKGIDGTEQMERERRAMLFDAQKVLLDGRGCATMFGNAPVGPLYPNATVEVPLSIFSNLPGRYEETLQVRCGKLPYTHIPLTLELSGKPVVLDSNTAGLTVLGGRALMRMPAVIAGVGRSRRSMVLINRIPRDLTVSVKIFLTTATFSVVAVDEEVDAAAVTLQLQPVSGEEQRRESEGKGKVAASPENLFLPALASREVIIEYAPDATFVPKEGASEREWRGGVIITAEVADTPFNDGFLINEFYRLHAARYPVRGGVMKRKRLRESVPKWMRSIVRPIMMLNVQQPLISRPGVVKNNAILLATPGELTVVKKHFAMSKSQSCGTFMSEEDKSNMGNQSQKNNSRSSCAKGSEDKGEEDEGEDTSLDEESREDYQDETLVSEKPLEVILAIEEERKALHAFMEQRKLEMAEHSRHYFIPIELEVRARCGVAQLTVEPSGDVIHFPQYVEDAPCVQTVRLNNLGCAAMEFILDLPSSSFIVASARHISKNTEEELMEVDDEEEARKRRAIAALKWVTREEQQSSQRVLRAAKRPHSGDMAITEVKMANVDCIARSHTRSGDAAFVTVTKYRLHPHDALEVQLEYCKPSKQEVHAMMRGSSIVQGALNIMYLPSDGVIKESTAHEGGAAHALCPPPVQEVTQTIPIILSFSLPSVRCSPSILWFRPGQLLHDGRPQPSYAQKIRLLSSYASAVTFVIVPSCQIFAEFFSANTAPFDEGVAGTHAYTRSTALQATQLLTRERHIKEIANYWMEDEGDGAAKGGDGEKDESETEMDSTGVDVCSTECEKPQPMQLEQEQQQQQRRRPQKQTVRQKEERQHVVVEDTERFTITPMQGTIPGATRGGQPGVCEISVTFKEHMNVRFEAVYDVLINDALVEGCCFGLRGDSRVTEI</sequence>
<dbReference type="VEuPathDB" id="TriTrypDB:ECC02_004966"/>
<dbReference type="GO" id="GO:0005737">
    <property type="term" value="C:cytoplasm"/>
    <property type="evidence" value="ECO:0007669"/>
    <property type="project" value="TreeGrafter"/>
</dbReference>
<dbReference type="VEuPathDB" id="TriTrypDB:TcCLB.509453.90"/>
<protein>
    <submittedName>
        <fullName evidence="2">Uncharacterized protein</fullName>
    </submittedName>
</protein>
<feature type="compositionally biased region" description="Acidic residues" evidence="1">
    <location>
        <begin position="1838"/>
        <end position="1859"/>
    </location>
</feature>
<dbReference type="VEuPathDB" id="TriTrypDB:TcBrA4_0091070"/>
<feature type="compositionally biased region" description="Low complexity" evidence="1">
    <location>
        <begin position="1017"/>
        <end position="1026"/>
    </location>
</feature>
<organism evidence="2 3">
    <name type="scientific">Trypanosoma cruzi</name>
    <dbReference type="NCBI Taxonomy" id="5693"/>
    <lineage>
        <taxon>Eukaryota</taxon>
        <taxon>Discoba</taxon>
        <taxon>Euglenozoa</taxon>
        <taxon>Kinetoplastea</taxon>
        <taxon>Metakinetoplastina</taxon>
        <taxon>Trypanosomatida</taxon>
        <taxon>Trypanosomatidae</taxon>
        <taxon>Trypanosoma</taxon>
        <taxon>Schizotrypanum</taxon>
    </lineage>
</organism>
<feature type="region of interest" description="Disordered" evidence="1">
    <location>
        <begin position="2229"/>
        <end position="2299"/>
    </location>
</feature>
<dbReference type="Proteomes" id="UP000246078">
    <property type="component" value="Unassembled WGS sequence"/>
</dbReference>
<dbReference type="GO" id="GO:0015631">
    <property type="term" value="F:tubulin binding"/>
    <property type="evidence" value="ECO:0007669"/>
    <property type="project" value="TreeGrafter"/>
</dbReference>
<dbReference type="GO" id="GO:0005929">
    <property type="term" value="C:cilium"/>
    <property type="evidence" value="ECO:0007669"/>
    <property type="project" value="TreeGrafter"/>
</dbReference>
<dbReference type="InterPro" id="IPR033304">
    <property type="entry name" value="DLEC1"/>
</dbReference>
<dbReference type="VEuPathDB" id="TriTrypDB:TCDM_08115"/>
<comment type="caution">
    <text evidence="2">The sequence shown here is derived from an EMBL/GenBank/DDBJ whole genome shotgun (WGS) entry which is preliminary data.</text>
</comment>
<dbReference type="EMBL" id="PRFC01000093">
    <property type="protein sequence ID" value="PWV08131.1"/>
    <property type="molecule type" value="Genomic_DNA"/>
</dbReference>
<dbReference type="VEuPathDB" id="TriTrypDB:TcCL_NonESM07706"/>
<dbReference type="VEuPathDB" id="TriTrypDB:TCSYLVIO_005932"/>
<evidence type="ECO:0000313" key="2">
    <source>
        <dbReference type="EMBL" id="PWV08131.1"/>
    </source>
</evidence>
<accession>A0A2V2WHT8</accession>
<evidence type="ECO:0000256" key="1">
    <source>
        <dbReference type="SAM" id="MobiDB-lite"/>
    </source>
</evidence>
<dbReference type="VEuPathDB" id="TriTrypDB:C4B63_12g306"/>
<feature type="compositionally biased region" description="Low complexity" evidence="1">
    <location>
        <begin position="2269"/>
        <end position="2281"/>
    </location>
</feature>
<dbReference type="VEuPathDB" id="TriTrypDB:TCDM_08116"/>
<dbReference type="VEuPathDB" id="TriTrypDB:C4B63_12g307"/>
<dbReference type="PANTHER" id="PTHR46348:SF1">
    <property type="entry name" value="DELETED IN LUNG AND ESOPHAGEAL CANCER PROTEIN 1"/>
    <property type="match status" value="1"/>
</dbReference>
<feature type="region of interest" description="Disordered" evidence="1">
    <location>
        <begin position="43"/>
        <end position="104"/>
    </location>
</feature>
<feature type="region of interest" description="Disordered" evidence="1">
    <location>
        <begin position="1017"/>
        <end position="1036"/>
    </location>
</feature>
<dbReference type="VEuPathDB" id="TriTrypDB:C3747_93g25"/>
<dbReference type="Gene3D" id="2.60.40.10">
    <property type="entry name" value="Immunoglobulins"/>
    <property type="match status" value="3"/>
</dbReference>
<dbReference type="PANTHER" id="PTHR46348">
    <property type="entry name" value="DELETED IN LUNG AND ESOPHAGEAL CANCER PROTEIN 1"/>
    <property type="match status" value="1"/>
</dbReference>
<feature type="compositionally biased region" description="Polar residues" evidence="1">
    <location>
        <begin position="1817"/>
        <end position="1832"/>
    </location>
</feature>
<feature type="region of interest" description="Disordered" evidence="1">
    <location>
        <begin position="1433"/>
        <end position="1454"/>
    </location>
</feature>
<dbReference type="VEuPathDB" id="TriTrypDB:BCY84_21222"/>
<dbReference type="VEuPathDB" id="TriTrypDB:TCDM_08118"/>
<dbReference type="GO" id="GO:0008285">
    <property type="term" value="P:negative regulation of cell population proliferation"/>
    <property type="evidence" value="ECO:0007669"/>
    <property type="project" value="InterPro"/>
</dbReference>
<proteinExistence type="predicted"/>
<feature type="compositionally biased region" description="Low complexity" evidence="1">
    <location>
        <begin position="93"/>
        <end position="103"/>
    </location>
</feature>
<dbReference type="VEuPathDB" id="TriTrypDB:TcCLB.503879.100"/>
<feature type="region of interest" description="Disordered" evidence="1">
    <location>
        <begin position="1809"/>
        <end position="1860"/>
    </location>
</feature>
<dbReference type="InterPro" id="IPR013783">
    <property type="entry name" value="Ig-like_fold"/>
</dbReference>
<dbReference type="VEuPathDB" id="TriTrypDB:TcCL_Unassigned06640"/>
<gene>
    <name evidence="2" type="ORF">C3747_93g25</name>
</gene>
<feature type="compositionally biased region" description="Basic residues" evidence="1">
    <location>
        <begin position="1436"/>
        <end position="1453"/>
    </location>
</feature>
<reference evidence="2 3" key="1">
    <citation type="journal article" date="2018" name="Microb. Genom.">
        <title>Expanding an expanded genome: long-read sequencing of Trypanosoma cruzi.</title>
        <authorList>
            <person name="Berna L."/>
            <person name="Rodriguez M."/>
            <person name="Chiribao M.L."/>
            <person name="Parodi-Talice A."/>
            <person name="Pita S."/>
            <person name="Rijo G."/>
            <person name="Alvarez-Valin F."/>
            <person name="Robello C."/>
        </authorList>
    </citation>
    <scope>NUCLEOTIDE SEQUENCE [LARGE SCALE GENOMIC DNA]</scope>
    <source>
        <strain evidence="2 3">TCC</strain>
    </source>
</reference>
<dbReference type="VEuPathDB" id="TriTrypDB:TcCLB.509455.9"/>
<dbReference type="VEuPathDB" id="TriTrypDB:TCDM_08117"/>
<name>A0A2V2WHT8_TRYCR</name>